<feature type="transmembrane region" description="Helical" evidence="1">
    <location>
        <begin position="143"/>
        <end position="161"/>
    </location>
</feature>
<keyword evidence="1" id="KW-0812">Transmembrane</keyword>
<name>A0A437GXA7_9SPHN</name>
<gene>
    <name evidence="3" type="ORF">EKN06_08855</name>
</gene>
<reference evidence="3 4" key="1">
    <citation type="submission" date="2018-12" db="EMBL/GenBank/DDBJ databases">
        <title>Croceicoccus ponticola sp. nov., a lipolytic bacterium isolated from seawater.</title>
        <authorList>
            <person name="Yoon J.-H."/>
        </authorList>
    </citation>
    <scope>NUCLEOTIDE SEQUENCE [LARGE SCALE GENOMIC DNA]</scope>
    <source>
        <strain evidence="3 4">GM-16</strain>
    </source>
</reference>
<dbReference type="GO" id="GO:0080120">
    <property type="term" value="P:CAAX-box protein maturation"/>
    <property type="evidence" value="ECO:0007669"/>
    <property type="project" value="UniProtKB-ARBA"/>
</dbReference>
<dbReference type="Proteomes" id="UP000283003">
    <property type="component" value="Unassembled WGS sequence"/>
</dbReference>
<dbReference type="AlphaFoldDB" id="A0A437GXA7"/>
<accession>A0A437GXA7</accession>
<evidence type="ECO:0000313" key="4">
    <source>
        <dbReference type="Proteomes" id="UP000283003"/>
    </source>
</evidence>
<dbReference type="GO" id="GO:0008237">
    <property type="term" value="F:metallopeptidase activity"/>
    <property type="evidence" value="ECO:0007669"/>
    <property type="project" value="UniProtKB-KW"/>
</dbReference>
<evidence type="ECO:0000259" key="2">
    <source>
        <dbReference type="Pfam" id="PF02517"/>
    </source>
</evidence>
<feature type="domain" description="CAAX prenyl protease 2/Lysostaphin resistance protein A-like" evidence="2">
    <location>
        <begin position="127"/>
        <end position="236"/>
    </location>
</feature>
<sequence>MMRRSQVLLIAGLSGVASLLLVPVEAIALLPGPPTVVRLLSIIQPAILTVIMVFAGDWATRRTGLHAPVVDAWLQRDCVSPIVRRMAVPAILGAMIAGLAVVAFALSYGNAIEHAATARQSTGTAFALPLATKLLYGGISEELITRWGLVSLFCLIGWRITGRPAQLPYAAMIVAVSLAALLFAAGHLPLLFAIVPDASTLFVIAVIAGNALPGLVFGALFIRYGIEAAIIAHMGAYLVSTAILTAI</sequence>
<keyword evidence="1" id="KW-1133">Transmembrane helix</keyword>
<keyword evidence="3" id="KW-0378">Hydrolase</keyword>
<dbReference type="InterPro" id="IPR003675">
    <property type="entry name" value="Rce1/LyrA-like_dom"/>
</dbReference>
<dbReference type="OrthoDB" id="378663at2"/>
<keyword evidence="3" id="KW-0482">Metalloprotease</keyword>
<proteinExistence type="predicted"/>
<organism evidence="3 4">
    <name type="scientific">Croceicoccus ponticola</name>
    <dbReference type="NCBI Taxonomy" id="2217664"/>
    <lineage>
        <taxon>Bacteria</taxon>
        <taxon>Pseudomonadati</taxon>
        <taxon>Pseudomonadota</taxon>
        <taxon>Alphaproteobacteria</taxon>
        <taxon>Sphingomonadales</taxon>
        <taxon>Erythrobacteraceae</taxon>
        <taxon>Croceicoccus</taxon>
    </lineage>
</organism>
<keyword evidence="3" id="KW-0645">Protease</keyword>
<keyword evidence="4" id="KW-1185">Reference proteome</keyword>
<feature type="transmembrane region" description="Helical" evidence="1">
    <location>
        <begin position="86"/>
        <end position="106"/>
    </location>
</feature>
<feature type="transmembrane region" description="Helical" evidence="1">
    <location>
        <begin position="201"/>
        <end position="222"/>
    </location>
</feature>
<dbReference type="Pfam" id="PF02517">
    <property type="entry name" value="Rce1-like"/>
    <property type="match status" value="1"/>
</dbReference>
<dbReference type="RefSeq" id="WP_127612544.1">
    <property type="nucleotide sequence ID" value="NZ_RXOL01000003.1"/>
</dbReference>
<dbReference type="EMBL" id="RXOL01000003">
    <property type="protein sequence ID" value="RVQ67033.1"/>
    <property type="molecule type" value="Genomic_DNA"/>
</dbReference>
<feature type="transmembrane region" description="Helical" evidence="1">
    <location>
        <begin position="167"/>
        <end position="194"/>
    </location>
</feature>
<evidence type="ECO:0000256" key="1">
    <source>
        <dbReference type="SAM" id="Phobius"/>
    </source>
</evidence>
<keyword evidence="1" id="KW-0472">Membrane</keyword>
<protein>
    <submittedName>
        <fullName evidence="3">CPBP family intramembrane metalloprotease</fullName>
    </submittedName>
</protein>
<feature type="transmembrane region" description="Helical" evidence="1">
    <location>
        <begin position="36"/>
        <end position="55"/>
    </location>
</feature>
<dbReference type="GO" id="GO:0006508">
    <property type="term" value="P:proteolysis"/>
    <property type="evidence" value="ECO:0007669"/>
    <property type="project" value="UniProtKB-KW"/>
</dbReference>
<comment type="caution">
    <text evidence="3">The sequence shown here is derived from an EMBL/GenBank/DDBJ whole genome shotgun (WGS) entry which is preliminary data.</text>
</comment>
<feature type="transmembrane region" description="Helical" evidence="1">
    <location>
        <begin position="228"/>
        <end position="246"/>
    </location>
</feature>
<dbReference type="GO" id="GO:0004175">
    <property type="term" value="F:endopeptidase activity"/>
    <property type="evidence" value="ECO:0007669"/>
    <property type="project" value="UniProtKB-ARBA"/>
</dbReference>
<evidence type="ECO:0000313" key="3">
    <source>
        <dbReference type="EMBL" id="RVQ67033.1"/>
    </source>
</evidence>